<accession>A0A327R6H1</accession>
<dbReference type="RefSeq" id="WP_111623709.1">
    <property type="nucleotide sequence ID" value="NZ_QLLN01000004.1"/>
</dbReference>
<evidence type="ECO:0000313" key="2">
    <source>
        <dbReference type="Proteomes" id="UP000249696"/>
    </source>
</evidence>
<dbReference type="AlphaFoldDB" id="A0A327R6H1"/>
<keyword evidence="2" id="KW-1185">Reference proteome</keyword>
<comment type="caution">
    <text evidence="1">The sequence shown here is derived from an EMBL/GenBank/DDBJ whole genome shotgun (WGS) entry which is preliminary data.</text>
</comment>
<dbReference type="EMBL" id="QLLN01000004">
    <property type="protein sequence ID" value="RAJ11294.1"/>
    <property type="molecule type" value="Genomic_DNA"/>
</dbReference>
<dbReference type="Proteomes" id="UP000249696">
    <property type="component" value="Unassembled WGS sequence"/>
</dbReference>
<reference evidence="1 2" key="1">
    <citation type="submission" date="2018-06" db="EMBL/GenBank/DDBJ databases">
        <title>Genomic Encyclopedia of Archaeal and Bacterial Type Strains, Phase II (KMG-II): from individual species to whole genera.</title>
        <authorList>
            <person name="Goeker M."/>
        </authorList>
    </citation>
    <scope>NUCLEOTIDE SEQUENCE [LARGE SCALE GENOMIC DNA]</scope>
    <source>
        <strain evidence="1 2">DSM 23522</strain>
    </source>
</reference>
<name>A0A327R6H1_9FLAO</name>
<sequence>MKLFVGLLTVLLALNCSDNGTDDTPNCMDAICTEEYRTITISVKDKDGVAVALDSFKVDDLTNGENITLDASSSEYGWMTKNGTYPLFSDKYVAKYRNKKLEINFRGYVDDKLLVDSNYTVGADCCHVTLIEGETDIVITNP</sequence>
<gene>
    <name evidence="1" type="ORF">LV92_02219</name>
</gene>
<organism evidence="1 2">
    <name type="scientific">Arenibacter echinorum</name>
    <dbReference type="NCBI Taxonomy" id="440515"/>
    <lineage>
        <taxon>Bacteria</taxon>
        <taxon>Pseudomonadati</taxon>
        <taxon>Bacteroidota</taxon>
        <taxon>Flavobacteriia</taxon>
        <taxon>Flavobacteriales</taxon>
        <taxon>Flavobacteriaceae</taxon>
        <taxon>Arenibacter</taxon>
    </lineage>
</organism>
<protein>
    <submittedName>
        <fullName evidence="1">Uncharacterized protein</fullName>
    </submittedName>
</protein>
<evidence type="ECO:0000313" key="1">
    <source>
        <dbReference type="EMBL" id="RAJ11294.1"/>
    </source>
</evidence>
<proteinExistence type="predicted"/>
<dbReference type="OrthoDB" id="1165032at2"/>